<dbReference type="PROSITE" id="PS00061">
    <property type="entry name" value="ADH_SHORT"/>
    <property type="match status" value="1"/>
</dbReference>
<dbReference type="InterPro" id="IPR020904">
    <property type="entry name" value="Sc_DH/Rdtase_CS"/>
</dbReference>
<keyword evidence="2" id="KW-0560">Oxidoreductase</keyword>
<dbReference type="Pfam" id="PF00106">
    <property type="entry name" value="adh_short"/>
    <property type="match status" value="1"/>
</dbReference>
<dbReference type="RefSeq" id="WP_133215495.1">
    <property type="nucleotide sequence ID" value="NZ_SMSE01000006.1"/>
</dbReference>
<evidence type="ECO:0000256" key="3">
    <source>
        <dbReference type="RuleBase" id="RU000363"/>
    </source>
</evidence>
<sequence>MLDLEGKTAVISGGAGGIGFNLGMTLGKAGMNIVLADIEEPQLASAESALRDAGIEVLAVAMDVALREDWARTAEVAVQRFGSVHMLVNNAGVGGGIGALETLDEPGWRWAIDVNLMGVVYGANTFIPLLKEHGESAWLINVASMAGMAGAPLGGAYTATKAAVVALSESWHDELKNTPVQVSVLAPAFVKTRIHLSHRNRQARYAPVSAPTPDVLHIAKVTAKAVENGIDVEVVGARVLEALEQGELYIFTHPNYSVVPQQRSAAIAAAFERAAQSPILEGISDQEVTRFDR</sequence>
<evidence type="ECO:0000256" key="2">
    <source>
        <dbReference type="ARBA" id="ARBA00023002"/>
    </source>
</evidence>
<reference evidence="4 5" key="1">
    <citation type="submission" date="2019-03" db="EMBL/GenBank/DDBJ databases">
        <title>Seongchinamella monodicae gen. nov., sp. nov., a novel member of the Gammaproteobacteria isolated from a tidal mudflat of beach.</title>
        <authorList>
            <person name="Yang H.G."/>
            <person name="Kang J.W."/>
            <person name="Lee S.D."/>
        </authorList>
    </citation>
    <scope>NUCLEOTIDE SEQUENCE [LARGE SCALE GENOMIC DNA]</scope>
    <source>
        <strain evidence="4 5">GH4-78</strain>
    </source>
</reference>
<evidence type="ECO:0000313" key="4">
    <source>
        <dbReference type="EMBL" id="TDG11364.1"/>
    </source>
</evidence>
<organism evidence="4 5">
    <name type="scientific">Seongchinamella unica</name>
    <dbReference type="NCBI Taxonomy" id="2547392"/>
    <lineage>
        <taxon>Bacteria</taxon>
        <taxon>Pseudomonadati</taxon>
        <taxon>Pseudomonadota</taxon>
        <taxon>Gammaproteobacteria</taxon>
        <taxon>Cellvibrionales</taxon>
        <taxon>Halieaceae</taxon>
        <taxon>Seongchinamella</taxon>
    </lineage>
</organism>
<evidence type="ECO:0000313" key="5">
    <source>
        <dbReference type="Proteomes" id="UP000295554"/>
    </source>
</evidence>
<accession>A0A4R5LN38</accession>
<dbReference type="OrthoDB" id="6503536at2"/>
<gene>
    <name evidence="4" type="ORF">E2F43_18420</name>
</gene>
<dbReference type="PRINTS" id="PR00081">
    <property type="entry name" value="GDHRDH"/>
</dbReference>
<evidence type="ECO:0000256" key="1">
    <source>
        <dbReference type="ARBA" id="ARBA00006484"/>
    </source>
</evidence>
<name>A0A4R5LN38_9GAMM</name>
<dbReference type="AlphaFoldDB" id="A0A4R5LN38"/>
<dbReference type="PRINTS" id="PR00080">
    <property type="entry name" value="SDRFAMILY"/>
</dbReference>
<dbReference type="InterPro" id="IPR002347">
    <property type="entry name" value="SDR_fam"/>
</dbReference>
<dbReference type="InterPro" id="IPR036291">
    <property type="entry name" value="NAD(P)-bd_dom_sf"/>
</dbReference>
<dbReference type="Proteomes" id="UP000295554">
    <property type="component" value="Unassembled WGS sequence"/>
</dbReference>
<protein>
    <submittedName>
        <fullName evidence="4">SDR family NAD(P)-dependent oxidoreductase</fullName>
    </submittedName>
</protein>
<dbReference type="PANTHER" id="PTHR43391:SF82">
    <property type="entry name" value="OXIDOREDUCTASE SADH-RELATED"/>
    <property type="match status" value="1"/>
</dbReference>
<dbReference type="EMBL" id="SMSE01000006">
    <property type="protein sequence ID" value="TDG11364.1"/>
    <property type="molecule type" value="Genomic_DNA"/>
</dbReference>
<dbReference type="SUPFAM" id="SSF51735">
    <property type="entry name" value="NAD(P)-binding Rossmann-fold domains"/>
    <property type="match status" value="1"/>
</dbReference>
<proteinExistence type="inferred from homology"/>
<comment type="similarity">
    <text evidence="1 3">Belongs to the short-chain dehydrogenases/reductases (SDR) family.</text>
</comment>
<dbReference type="CDD" id="cd05233">
    <property type="entry name" value="SDR_c"/>
    <property type="match status" value="1"/>
</dbReference>
<dbReference type="Gene3D" id="3.40.50.720">
    <property type="entry name" value="NAD(P)-binding Rossmann-like Domain"/>
    <property type="match status" value="1"/>
</dbReference>
<dbReference type="GO" id="GO:0016491">
    <property type="term" value="F:oxidoreductase activity"/>
    <property type="evidence" value="ECO:0007669"/>
    <property type="project" value="UniProtKB-KW"/>
</dbReference>
<dbReference type="PANTHER" id="PTHR43391">
    <property type="entry name" value="RETINOL DEHYDROGENASE-RELATED"/>
    <property type="match status" value="1"/>
</dbReference>
<comment type="caution">
    <text evidence="4">The sequence shown here is derived from an EMBL/GenBank/DDBJ whole genome shotgun (WGS) entry which is preliminary data.</text>
</comment>
<keyword evidence="5" id="KW-1185">Reference proteome</keyword>